<accession>A0A6A6BVR2</accession>
<dbReference type="Proteomes" id="UP000799537">
    <property type="component" value="Unassembled WGS sequence"/>
</dbReference>
<gene>
    <name evidence="1" type="ORF">M409DRAFT_30619</name>
</gene>
<sequence>MSLPPFTRSNKDIMDLRHAEANSDLSLAKVVYEDQILGFEDVFWNRLPQYTKKHILARPDLGSAQVLVLLVMSSSSLAASPSLFLEAFREPEGIRGFPDPRFVKAFGDPEAWERMCKAAKGELTFNAMKGTRYLTSKSMLDVVETLEVHGREVGANLTEKGYLKRSEVEVISKEVWGM</sequence>
<dbReference type="AlphaFoldDB" id="A0A6A6BVR2"/>
<name>A0A6A6BVR2_ZASCE</name>
<evidence type="ECO:0000313" key="2">
    <source>
        <dbReference type="Proteomes" id="UP000799537"/>
    </source>
</evidence>
<dbReference type="GeneID" id="54563287"/>
<dbReference type="EMBL" id="ML993646">
    <property type="protein sequence ID" value="KAF2158914.1"/>
    <property type="molecule type" value="Genomic_DNA"/>
</dbReference>
<proteinExistence type="predicted"/>
<protein>
    <submittedName>
        <fullName evidence="1">Uncharacterized protein</fullName>
    </submittedName>
</protein>
<dbReference type="RefSeq" id="XP_033659803.1">
    <property type="nucleotide sequence ID" value="XM_033810015.1"/>
</dbReference>
<evidence type="ECO:0000313" key="1">
    <source>
        <dbReference type="EMBL" id="KAF2158914.1"/>
    </source>
</evidence>
<organism evidence="1 2">
    <name type="scientific">Zasmidium cellare ATCC 36951</name>
    <dbReference type="NCBI Taxonomy" id="1080233"/>
    <lineage>
        <taxon>Eukaryota</taxon>
        <taxon>Fungi</taxon>
        <taxon>Dikarya</taxon>
        <taxon>Ascomycota</taxon>
        <taxon>Pezizomycotina</taxon>
        <taxon>Dothideomycetes</taxon>
        <taxon>Dothideomycetidae</taxon>
        <taxon>Mycosphaerellales</taxon>
        <taxon>Mycosphaerellaceae</taxon>
        <taxon>Zasmidium</taxon>
    </lineage>
</organism>
<keyword evidence="2" id="KW-1185">Reference proteome</keyword>
<reference evidence="1" key="1">
    <citation type="journal article" date="2020" name="Stud. Mycol.">
        <title>101 Dothideomycetes genomes: a test case for predicting lifestyles and emergence of pathogens.</title>
        <authorList>
            <person name="Haridas S."/>
            <person name="Albert R."/>
            <person name="Binder M."/>
            <person name="Bloem J."/>
            <person name="Labutti K."/>
            <person name="Salamov A."/>
            <person name="Andreopoulos B."/>
            <person name="Baker S."/>
            <person name="Barry K."/>
            <person name="Bills G."/>
            <person name="Bluhm B."/>
            <person name="Cannon C."/>
            <person name="Castanera R."/>
            <person name="Culley D."/>
            <person name="Daum C."/>
            <person name="Ezra D."/>
            <person name="Gonzalez J."/>
            <person name="Henrissat B."/>
            <person name="Kuo A."/>
            <person name="Liang C."/>
            <person name="Lipzen A."/>
            <person name="Lutzoni F."/>
            <person name="Magnuson J."/>
            <person name="Mondo S."/>
            <person name="Nolan M."/>
            <person name="Ohm R."/>
            <person name="Pangilinan J."/>
            <person name="Park H.-J."/>
            <person name="Ramirez L."/>
            <person name="Alfaro M."/>
            <person name="Sun H."/>
            <person name="Tritt A."/>
            <person name="Yoshinaga Y."/>
            <person name="Zwiers L.-H."/>
            <person name="Turgeon B."/>
            <person name="Goodwin S."/>
            <person name="Spatafora J."/>
            <person name="Crous P."/>
            <person name="Grigoriev I."/>
        </authorList>
    </citation>
    <scope>NUCLEOTIDE SEQUENCE</scope>
    <source>
        <strain evidence="1">ATCC 36951</strain>
    </source>
</reference>